<keyword evidence="2" id="KW-1185">Reference proteome</keyword>
<dbReference type="EMBL" id="ABVQ01000037">
    <property type="protein sequence ID" value="EEC56479.1"/>
    <property type="molecule type" value="Genomic_DNA"/>
</dbReference>
<dbReference type="HOGENOM" id="CLU_3304932_0_0_9"/>
<accession>B7AW88</accession>
<comment type="caution">
    <text evidence="1">The sequence shown here is derived from an EMBL/GenBank/DDBJ whole genome shotgun (WGS) entry which is preliminary data.</text>
</comment>
<evidence type="ECO:0000313" key="2">
    <source>
        <dbReference type="Proteomes" id="UP000003136"/>
    </source>
</evidence>
<dbReference type="STRING" id="483218.BACPEC_02988"/>
<name>B7AW88_9FIRM</name>
<proteinExistence type="predicted"/>
<dbReference type="Proteomes" id="UP000003136">
    <property type="component" value="Unassembled WGS sequence"/>
</dbReference>
<reference evidence="1 2" key="2">
    <citation type="submission" date="2008-11" db="EMBL/GenBank/DDBJ databases">
        <authorList>
            <person name="Fulton L."/>
            <person name="Clifton S."/>
            <person name="Fulton B."/>
            <person name="Xu J."/>
            <person name="Minx P."/>
            <person name="Pepin K.H."/>
            <person name="Johnson M."/>
            <person name="Bhonagiri V."/>
            <person name="Nash W.E."/>
            <person name="Mardis E.R."/>
            <person name="Wilson R.K."/>
        </authorList>
    </citation>
    <scope>NUCLEOTIDE SEQUENCE [LARGE SCALE GENOMIC DNA]</scope>
    <source>
        <strain evidence="1 2">ATCC 43243</strain>
    </source>
</reference>
<evidence type="ECO:0000313" key="1">
    <source>
        <dbReference type="EMBL" id="EEC56479.1"/>
    </source>
</evidence>
<reference evidence="1 2" key="1">
    <citation type="submission" date="2008-11" db="EMBL/GenBank/DDBJ databases">
        <title>Draft genome sequence of Bacteroides pectinophilus (ATCC 43243).</title>
        <authorList>
            <person name="Sudarsanam P."/>
            <person name="Ley R."/>
            <person name="Guruge J."/>
            <person name="Turnbaugh P.J."/>
            <person name="Mahowald M."/>
            <person name="Liep D."/>
            <person name="Gordon J."/>
        </authorList>
    </citation>
    <scope>NUCLEOTIDE SEQUENCE [LARGE SCALE GENOMIC DNA]</scope>
    <source>
        <strain evidence="1 2">ATCC 43243</strain>
    </source>
</reference>
<protein>
    <submittedName>
        <fullName evidence="1">Uncharacterized protein</fullName>
    </submittedName>
</protein>
<gene>
    <name evidence="1" type="ORF">BACPEC_02988</name>
</gene>
<sequence length="39" mass="4689">MNLIADSYDTCGILYCRYFLICKMLMSENFIRNYSRNVI</sequence>
<dbReference type="AlphaFoldDB" id="B7AW88"/>
<organism evidence="1 2">
    <name type="scientific">[Bacteroides] pectinophilus ATCC 43243</name>
    <dbReference type="NCBI Taxonomy" id="483218"/>
    <lineage>
        <taxon>Bacteria</taxon>
        <taxon>Bacillati</taxon>
        <taxon>Bacillota</taxon>
        <taxon>Clostridia</taxon>
        <taxon>Eubacteriales</taxon>
    </lineage>
</organism>